<dbReference type="InterPro" id="IPR008991">
    <property type="entry name" value="Translation_prot_SH3-like_sf"/>
</dbReference>
<evidence type="ECO:0000313" key="5">
    <source>
        <dbReference type="EMBL" id="KAA5385313.1"/>
    </source>
</evidence>
<reference evidence="6" key="2">
    <citation type="submission" date="2021-06" db="EMBL/GenBank/DDBJ databases">
        <title>Collection of gut derived symbiotic bacterial strains cultured from healthy donors.</title>
        <authorList>
            <person name="Lin H."/>
            <person name="Littmann E."/>
            <person name="Pamer E.G."/>
        </authorList>
    </citation>
    <scope>NUCLEOTIDE SEQUENCE</scope>
    <source>
        <strain evidence="6">MSK.5.10</strain>
    </source>
</reference>
<evidence type="ECO:0000259" key="4">
    <source>
        <dbReference type="SMART" id="SM00739"/>
    </source>
</evidence>
<dbReference type="GO" id="GO:0031564">
    <property type="term" value="P:transcription antitermination"/>
    <property type="evidence" value="ECO:0007669"/>
    <property type="project" value="UniProtKB-KW"/>
</dbReference>
<dbReference type="Proteomes" id="UP000347681">
    <property type="component" value="Unassembled WGS sequence"/>
</dbReference>
<dbReference type="PANTHER" id="PTHR30265">
    <property type="entry name" value="RHO-INTERACTING TRANSCRIPTION TERMINATION FACTOR NUSG"/>
    <property type="match status" value="1"/>
</dbReference>
<evidence type="ECO:0000256" key="2">
    <source>
        <dbReference type="ARBA" id="ARBA00023015"/>
    </source>
</evidence>
<dbReference type="Proteomes" id="UP000777173">
    <property type="component" value="Unassembled WGS sequence"/>
</dbReference>
<gene>
    <name evidence="5" type="ORF">F2Y61_05635</name>
    <name evidence="6" type="ORF">KSU80_10045</name>
    <name evidence="7" type="ORF">RVH45_09235</name>
</gene>
<dbReference type="RefSeq" id="WP_007852594.1">
    <property type="nucleotide sequence ID" value="NZ_BAABZF010000001.1"/>
</dbReference>
<dbReference type="EMBL" id="JAWDEV010000007">
    <property type="protein sequence ID" value="MDU0270082.1"/>
    <property type="molecule type" value="Genomic_DNA"/>
</dbReference>
<evidence type="ECO:0000313" key="7">
    <source>
        <dbReference type="EMBL" id="MDU0270082.1"/>
    </source>
</evidence>
<feature type="domain" description="KOW" evidence="4">
    <location>
        <begin position="113"/>
        <end position="140"/>
    </location>
</feature>
<dbReference type="CDD" id="cd09895">
    <property type="entry name" value="NGN_SP_UpxY"/>
    <property type="match status" value="1"/>
</dbReference>
<dbReference type="InterPro" id="IPR005824">
    <property type="entry name" value="KOW"/>
</dbReference>
<accession>A0A076ILW4</accession>
<dbReference type="InterPro" id="IPR036735">
    <property type="entry name" value="NGN_dom_sf"/>
</dbReference>
<keyword evidence="3" id="KW-0804">Transcription</keyword>
<dbReference type="AlphaFoldDB" id="A0A076ILW4"/>
<dbReference type="NCBIfam" id="NF033644">
    <property type="entry name" value="antiterm_UpxY"/>
    <property type="match status" value="1"/>
</dbReference>
<dbReference type="KEGG" id="bdo:EL88_06340"/>
<reference evidence="5 8" key="1">
    <citation type="journal article" date="2019" name="Nat. Med.">
        <title>A library of human gut bacterial isolates paired with longitudinal multiomics data enables mechanistic microbiome research.</title>
        <authorList>
            <person name="Poyet M."/>
            <person name="Groussin M."/>
            <person name="Gibbons S.M."/>
            <person name="Avila-Pacheco J."/>
            <person name="Jiang X."/>
            <person name="Kearney S.M."/>
            <person name="Perrotta A.R."/>
            <person name="Berdy B."/>
            <person name="Zhao S."/>
            <person name="Lieberman T.D."/>
            <person name="Swanson P.K."/>
            <person name="Smith M."/>
            <person name="Roesemann S."/>
            <person name="Alexander J.E."/>
            <person name="Rich S.A."/>
            <person name="Livny J."/>
            <person name="Vlamakis H."/>
            <person name="Clish C."/>
            <person name="Bullock K."/>
            <person name="Deik A."/>
            <person name="Scott J."/>
            <person name="Pierce K.A."/>
            <person name="Xavier R.J."/>
            <person name="Alm E.J."/>
        </authorList>
    </citation>
    <scope>NUCLEOTIDE SEQUENCE [LARGE SCALE GENOMIC DNA]</scope>
    <source>
        <strain evidence="5 8">BIOML-A5</strain>
    </source>
</reference>
<keyword evidence="1" id="KW-0889">Transcription antitermination</keyword>
<name>A0A076ILW4_9BACT</name>
<evidence type="ECO:0000313" key="6">
    <source>
        <dbReference type="EMBL" id="MBV3123518.1"/>
    </source>
</evidence>
<dbReference type="EMBL" id="JAHOAX010000007">
    <property type="protein sequence ID" value="MBV3123518.1"/>
    <property type="molecule type" value="Genomic_DNA"/>
</dbReference>
<dbReference type="InterPro" id="IPR006645">
    <property type="entry name" value="NGN-like_dom"/>
</dbReference>
<dbReference type="Gene3D" id="3.30.70.940">
    <property type="entry name" value="NusG, N-terminal domain"/>
    <property type="match status" value="1"/>
</dbReference>
<dbReference type="PANTHER" id="PTHR30265:SF4">
    <property type="entry name" value="KOW MOTIF FAMILY PROTEIN, EXPRESSED"/>
    <property type="match status" value="1"/>
</dbReference>
<dbReference type="GO" id="GO:0006354">
    <property type="term" value="P:DNA-templated transcription elongation"/>
    <property type="evidence" value="ECO:0007669"/>
    <property type="project" value="InterPro"/>
</dbReference>
<dbReference type="SUPFAM" id="SSF82679">
    <property type="entry name" value="N-utilization substance G protein NusG, N-terminal domain"/>
    <property type="match status" value="1"/>
</dbReference>
<protein>
    <submittedName>
        <fullName evidence="5">UpxY family transcription antiterminator</fullName>
    </submittedName>
</protein>
<dbReference type="Pfam" id="PF02357">
    <property type="entry name" value="NusG"/>
    <property type="match status" value="1"/>
</dbReference>
<keyword evidence="2" id="KW-0805">Transcription regulation</keyword>
<dbReference type="EMBL" id="VVZB01000002">
    <property type="protein sequence ID" value="KAA5385313.1"/>
    <property type="molecule type" value="Genomic_DNA"/>
</dbReference>
<dbReference type="SUPFAM" id="SSF50104">
    <property type="entry name" value="Translation proteins SH3-like domain"/>
    <property type="match status" value="1"/>
</dbReference>
<dbReference type="SMART" id="SM00739">
    <property type="entry name" value="KOW"/>
    <property type="match status" value="1"/>
</dbReference>
<proteinExistence type="predicted"/>
<sequence>MKKWLVAYVRLHHEKKTAERLTAMNIENFLPVQEEIRQWTYRKKKIERVVIPMMIFVHVDAAERSQVLTLSAISRYMVLHGEHTPAVIPDEQMERFKFMLDYSDEAVEMCAAPLVPGELIRVVKGPLKGLEGELVEVDGKAKVVVRLDLLGCAGVDMPVGFVEKMK</sequence>
<evidence type="ECO:0000313" key="8">
    <source>
        <dbReference type="Proteomes" id="UP000347681"/>
    </source>
</evidence>
<evidence type="ECO:0000256" key="1">
    <source>
        <dbReference type="ARBA" id="ARBA00022814"/>
    </source>
</evidence>
<dbReference type="InterPro" id="IPR043425">
    <property type="entry name" value="NusG-like"/>
</dbReference>
<evidence type="ECO:0000256" key="3">
    <source>
        <dbReference type="ARBA" id="ARBA00023163"/>
    </source>
</evidence>
<reference evidence="7" key="3">
    <citation type="submission" date="2023-10" db="EMBL/GenBank/DDBJ databases">
        <title>Genome of Potential pathogenic bacteria in Crohn's disease.</title>
        <authorList>
            <person name="Rodriguez-Palacios A."/>
        </authorList>
    </citation>
    <scope>NUCLEOTIDE SEQUENCE</scope>
    <source>
        <strain evidence="7">CavFT-hAR62</strain>
    </source>
</reference>
<dbReference type="eggNOG" id="COG0250">
    <property type="taxonomic scope" value="Bacteria"/>
</dbReference>
<organism evidence="5 8">
    <name type="scientific">Phocaeicola dorei</name>
    <dbReference type="NCBI Taxonomy" id="357276"/>
    <lineage>
        <taxon>Bacteria</taxon>
        <taxon>Pseudomonadati</taxon>
        <taxon>Bacteroidota</taxon>
        <taxon>Bacteroidia</taxon>
        <taxon>Bacteroidales</taxon>
        <taxon>Bacteroidaceae</taxon>
        <taxon>Phocaeicola</taxon>
    </lineage>
</organism>
<dbReference type="Proteomes" id="UP001181086">
    <property type="component" value="Unassembled WGS sequence"/>
</dbReference>
<comment type="caution">
    <text evidence="5">The sequence shown here is derived from an EMBL/GenBank/DDBJ whole genome shotgun (WGS) entry which is preliminary data.</text>
</comment>